<evidence type="ECO:0000256" key="4">
    <source>
        <dbReference type="ARBA" id="ARBA00023295"/>
    </source>
</evidence>
<evidence type="ECO:0000256" key="1">
    <source>
        <dbReference type="ARBA" id="ARBA00004834"/>
    </source>
</evidence>
<keyword evidence="3 5" id="KW-0378">Hydrolase</keyword>
<feature type="signal peptide" evidence="6">
    <location>
        <begin position="1"/>
        <end position="22"/>
    </location>
</feature>
<feature type="chain" id="PRO_5045977387" evidence="6">
    <location>
        <begin position="23"/>
        <end position="352"/>
    </location>
</feature>
<reference evidence="8" key="1">
    <citation type="submission" date="2023-12" db="EMBL/GenBank/DDBJ databases">
        <title>Novel species in genus Nocardioides.</title>
        <authorList>
            <person name="Zhou H."/>
        </authorList>
    </citation>
    <scope>NUCLEOTIDE SEQUENCE [LARGE SCALE GENOMIC DNA]</scope>
    <source>
        <strain evidence="8">HM61</strain>
    </source>
</reference>
<comment type="pathway">
    <text evidence="1">Glycan metabolism; L-arabinan degradation.</text>
</comment>
<proteinExistence type="inferred from homology"/>
<evidence type="ECO:0000256" key="3">
    <source>
        <dbReference type="ARBA" id="ARBA00022801"/>
    </source>
</evidence>
<dbReference type="Proteomes" id="UP001327225">
    <property type="component" value="Chromosome"/>
</dbReference>
<dbReference type="InterPro" id="IPR023296">
    <property type="entry name" value="Glyco_hydro_beta-prop_sf"/>
</dbReference>
<keyword evidence="6" id="KW-0732">Signal</keyword>
<dbReference type="PANTHER" id="PTHR43301">
    <property type="entry name" value="ARABINAN ENDO-1,5-ALPHA-L-ARABINOSIDASE"/>
    <property type="match status" value="1"/>
</dbReference>
<evidence type="ECO:0000313" key="7">
    <source>
        <dbReference type="EMBL" id="WQQ26163.1"/>
    </source>
</evidence>
<keyword evidence="8" id="KW-1185">Reference proteome</keyword>
<evidence type="ECO:0000256" key="5">
    <source>
        <dbReference type="RuleBase" id="RU361187"/>
    </source>
</evidence>
<dbReference type="PANTHER" id="PTHR43301:SF3">
    <property type="entry name" value="ARABINAN ENDO-1,5-ALPHA-L-ARABINOSIDASE A-RELATED"/>
    <property type="match status" value="1"/>
</dbReference>
<name>A0ABZ0ZPM3_9ACTN</name>
<keyword evidence="4 5" id="KW-0326">Glycosidase</keyword>
<dbReference type="EMBL" id="CP141059">
    <property type="protein sequence ID" value="WQQ26163.1"/>
    <property type="molecule type" value="Genomic_DNA"/>
</dbReference>
<dbReference type="SUPFAM" id="SSF75005">
    <property type="entry name" value="Arabinanase/levansucrase/invertase"/>
    <property type="match status" value="1"/>
</dbReference>
<gene>
    <name evidence="7" type="ORF">SHK19_19645</name>
</gene>
<protein>
    <submittedName>
        <fullName evidence="7">Family 43 glycosylhydrolase</fullName>
    </submittedName>
</protein>
<evidence type="ECO:0000313" key="8">
    <source>
        <dbReference type="Proteomes" id="UP001327225"/>
    </source>
</evidence>
<accession>A0ABZ0ZPM3</accession>
<dbReference type="Pfam" id="PF04616">
    <property type="entry name" value="Glyco_hydro_43"/>
    <property type="match status" value="1"/>
</dbReference>
<evidence type="ECO:0000256" key="2">
    <source>
        <dbReference type="ARBA" id="ARBA00009865"/>
    </source>
</evidence>
<dbReference type="InterPro" id="IPR006710">
    <property type="entry name" value="Glyco_hydro_43"/>
</dbReference>
<dbReference type="Gene3D" id="2.115.10.20">
    <property type="entry name" value="Glycosyl hydrolase domain, family 43"/>
    <property type="match status" value="1"/>
</dbReference>
<dbReference type="InterPro" id="IPR050727">
    <property type="entry name" value="GH43_arabinanases"/>
</dbReference>
<evidence type="ECO:0000256" key="6">
    <source>
        <dbReference type="SAM" id="SignalP"/>
    </source>
</evidence>
<dbReference type="RefSeq" id="WP_322937222.1">
    <property type="nucleotide sequence ID" value="NZ_CP141059.1"/>
</dbReference>
<organism evidence="7 8">
    <name type="scientific">Nocardioides bizhenqiangii</name>
    <dbReference type="NCBI Taxonomy" id="3095076"/>
    <lineage>
        <taxon>Bacteria</taxon>
        <taxon>Bacillati</taxon>
        <taxon>Actinomycetota</taxon>
        <taxon>Actinomycetes</taxon>
        <taxon>Propionibacteriales</taxon>
        <taxon>Nocardioidaceae</taxon>
        <taxon>Nocardioides</taxon>
    </lineage>
</organism>
<comment type="similarity">
    <text evidence="2 5">Belongs to the glycosyl hydrolase 43 family.</text>
</comment>
<sequence length="352" mass="38827">MLRRLRLAVGAAALAAATAAPALVPAEAAAARYPDPIITTEKSGDPSVVETRSGRVLVTTGPRVRRARWDPGEGWRWISPALSRLPRWAVVDDVWAADLARIGDRWVLYYAARVRGLGKGRRCIGVATAPTAYGAFRPIDARPLVCHARADTPRAWDTVPRTPGLPRRGVIDPSYFLDPSTGTPYLLYKTDGRPSSIRLLPLGPRGIAPAAGATSSQLVRADWVMENPVVLRRGGFYHLFTSEDIWSRCSYRTVWRRSADLATWPTRPRRVLLSRATTDGLCGPGGADVLLVDRRPLMYFHGWVRNDNGRPPEPPFMAGGRGPAAHRVLYGARLRFVDDVPTLVRYLARRSE</sequence>